<dbReference type="SUPFAM" id="SSF55874">
    <property type="entry name" value="ATPase domain of HSP90 chaperone/DNA topoisomerase II/histidine kinase"/>
    <property type="match status" value="1"/>
</dbReference>
<reference evidence="3 4" key="1">
    <citation type="submission" date="2014-06" db="EMBL/GenBank/DDBJ databases">
        <authorList>
            <person name="Swart Estienne"/>
        </authorList>
    </citation>
    <scope>NUCLEOTIDE SEQUENCE [LARGE SCALE GENOMIC DNA]</scope>
    <source>
        <strain evidence="3 4">130c</strain>
    </source>
</reference>
<keyword evidence="3" id="KW-0540">Nuclease</keyword>
<feature type="region of interest" description="Disordered" evidence="2">
    <location>
        <begin position="390"/>
        <end position="414"/>
    </location>
</feature>
<dbReference type="InterPro" id="IPR036890">
    <property type="entry name" value="HATPase_C_sf"/>
</dbReference>
<dbReference type="GO" id="GO:0006298">
    <property type="term" value="P:mismatch repair"/>
    <property type="evidence" value="ECO:0007669"/>
    <property type="project" value="InterPro"/>
</dbReference>
<dbReference type="GO" id="GO:0016887">
    <property type="term" value="F:ATP hydrolysis activity"/>
    <property type="evidence" value="ECO:0007669"/>
    <property type="project" value="InterPro"/>
</dbReference>
<dbReference type="InterPro" id="IPR038973">
    <property type="entry name" value="MutL/Mlh/Pms-like"/>
</dbReference>
<evidence type="ECO:0000313" key="4">
    <source>
        <dbReference type="Proteomes" id="UP000039865"/>
    </source>
</evidence>
<proteinExistence type="inferred from homology"/>
<comment type="similarity">
    <text evidence="1">Belongs to the DNA mismatch repair MutL/HexB family.</text>
</comment>
<dbReference type="GO" id="GO:0140664">
    <property type="term" value="F:ATP-dependent DNA damage sensor activity"/>
    <property type="evidence" value="ECO:0007669"/>
    <property type="project" value="InterPro"/>
</dbReference>
<dbReference type="OrthoDB" id="10263226at2759"/>
<keyword evidence="4" id="KW-1185">Reference proteome</keyword>
<gene>
    <name evidence="3" type="primary">Contig14840.g15813</name>
    <name evidence="3" type="ORF">STYLEM_2067</name>
</gene>
<feature type="region of interest" description="Disordered" evidence="2">
    <location>
        <begin position="602"/>
        <end position="663"/>
    </location>
</feature>
<dbReference type="EMBL" id="CCKQ01002002">
    <property type="protein sequence ID" value="CDW73098.1"/>
    <property type="molecule type" value="Genomic_DNA"/>
</dbReference>
<evidence type="ECO:0000256" key="1">
    <source>
        <dbReference type="ARBA" id="ARBA00006082"/>
    </source>
</evidence>
<name>A0A077ZT90_STYLE</name>
<protein>
    <submittedName>
        <fullName evidence="3">Mismatch repair endonuclease pms2</fullName>
    </submittedName>
</protein>
<dbReference type="GO" id="GO:0004519">
    <property type="term" value="F:endonuclease activity"/>
    <property type="evidence" value="ECO:0007669"/>
    <property type="project" value="UniProtKB-KW"/>
</dbReference>
<feature type="compositionally biased region" description="Polar residues" evidence="2">
    <location>
        <begin position="650"/>
        <end position="659"/>
    </location>
</feature>
<dbReference type="PANTHER" id="PTHR10073">
    <property type="entry name" value="DNA MISMATCH REPAIR PROTEIN MLH, PMS, MUTL"/>
    <property type="match status" value="1"/>
</dbReference>
<keyword evidence="3" id="KW-0378">Hydrolase</keyword>
<evidence type="ECO:0000256" key="2">
    <source>
        <dbReference type="SAM" id="MobiDB-lite"/>
    </source>
</evidence>
<evidence type="ECO:0000313" key="3">
    <source>
        <dbReference type="EMBL" id="CDW73098.1"/>
    </source>
</evidence>
<dbReference type="Pfam" id="PF13589">
    <property type="entry name" value="HATPase_c_3"/>
    <property type="match status" value="1"/>
</dbReference>
<keyword evidence="3" id="KW-0255">Endonuclease</keyword>
<sequence>MPRPKGGGGGYNFSYQRFSNGFKPLSAVQQRMQNLKLENLDNQLRIWLSQLVENSIHMNAKTIEIKLIQKGTFGFDVVDDGLGIDKSEFENLCQYESKRQYNQIYKTRSLGWRGEALHSLSQCSELKVITRKVSQKTGFEVTYVDGKMVKVIDFSREFQGTTVQVRAIHKNNSLVQKSYQKNKENHYNNANQLLLQFSQILFDTQMSLSNEFVDLGSCSKYNNFDNLIYFRTLKVLWETTAPGNQRENIIMYLNQIHNGTPFKMTSLDLIEFSTFILDHQVQLYMIRPYTDGIIVNLHKRHLNQYFNCKPCELPMSFKSLFYEIYNEYKVKPTSQPYVFVHFQCNMDIAYEIENQMDIRRISFNNETIIAQELKLKVKEYLSQINSSMTFTHKSSTPQKPNGLQSPQKLTKQAQKQSTVQVVELEPDSGSELQQIQDIQKQQVPNKQIAQNNQTKSKQVIIQTAIPLGQDEVMKDINDSDNENIKEKTNEDKIMKNSSDSHQYIPQNSIQKAQVEPTIEVKPQYASLFELPKEVKEAEKSLFAPKNATYAEICHTLKKPEIDEKDLKKNELKKNKTYDLTMKFGASLVVNANFNGNTIISKPINNTASTCSKTATPQSLNNEPPKIYADLYQDPIDKTHDSDKDEEMQDDQQPNSQRSNIYRDHKIQELESEYNYKITIISRKSPTKAQVIQATENVIKQQLEQKNDDQLQQQQQLEQQATSTSEIELRESVAQNVKQELSTPAIQQTQMFSQAVYLDFGGGVIKQEQVYIPNSIQLPFYIVSGAMSCNSITLEESEDLITLWDYEDLFTFAQSQKNSNIYIVKSRDIDVDKGIKLICVLKAKPKTQIDKAMIYSKMIRQPPNLIQDCNIENSEDCLMINE</sequence>
<dbReference type="AlphaFoldDB" id="A0A077ZT90"/>
<feature type="compositionally biased region" description="Polar residues" evidence="2">
    <location>
        <begin position="602"/>
        <end position="621"/>
    </location>
</feature>
<dbReference type="PANTHER" id="PTHR10073:SF52">
    <property type="entry name" value="MISMATCH REPAIR ENDONUCLEASE PMS2"/>
    <property type="match status" value="1"/>
</dbReference>
<dbReference type="Gene3D" id="3.30.565.10">
    <property type="entry name" value="Histidine kinase-like ATPase, C-terminal domain"/>
    <property type="match status" value="1"/>
</dbReference>
<dbReference type="Proteomes" id="UP000039865">
    <property type="component" value="Unassembled WGS sequence"/>
</dbReference>
<organism evidence="3 4">
    <name type="scientific">Stylonychia lemnae</name>
    <name type="common">Ciliate</name>
    <dbReference type="NCBI Taxonomy" id="5949"/>
    <lineage>
        <taxon>Eukaryota</taxon>
        <taxon>Sar</taxon>
        <taxon>Alveolata</taxon>
        <taxon>Ciliophora</taxon>
        <taxon>Intramacronucleata</taxon>
        <taxon>Spirotrichea</taxon>
        <taxon>Stichotrichia</taxon>
        <taxon>Sporadotrichida</taxon>
        <taxon>Oxytrichidae</taxon>
        <taxon>Stylonychinae</taxon>
        <taxon>Stylonychia</taxon>
    </lineage>
</organism>
<dbReference type="InParanoid" id="A0A077ZT90"/>
<accession>A0A077ZT90</accession>
<dbReference type="GO" id="GO:0032389">
    <property type="term" value="C:MutLalpha complex"/>
    <property type="evidence" value="ECO:0007669"/>
    <property type="project" value="TreeGrafter"/>
</dbReference>